<evidence type="ECO:0000313" key="1">
    <source>
        <dbReference type="EMBL" id="CDM63001.1"/>
    </source>
</evidence>
<dbReference type="HOGENOM" id="CLU_2828277_0_0_5"/>
<geneLocation type="plasmid" evidence="1 2">
    <name>pLPU83d</name>
</geneLocation>
<dbReference type="PATRIC" id="fig|348824.6.peg.7380"/>
<keyword evidence="2" id="KW-1185">Reference proteome</keyword>
<name>W6SA48_9HYPH</name>
<accession>W6SA48</accession>
<evidence type="ECO:0000313" key="2">
    <source>
        <dbReference type="Proteomes" id="UP000019443"/>
    </source>
</evidence>
<dbReference type="EMBL" id="HG916855">
    <property type="protein sequence ID" value="CDM63001.1"/>
    <property type="molecule type" value="Genomic_DNA"/>
</dbReference>
<reference evidence="1" key="1">
    <citation type="submission" date="2013-11" db="EMBL/GenBank/DDBJ databases">
        <title>Draft genome sequence of the broad-host-range Rhizobium sp. LPU83 strain, a member of the low-genetic diversity Oregon-like Rhizobium sp. group.</title>
        <authorList>
            <person name="Wibberg D."/>
            <person name="Puehler A."/>
            <person name="Schlueter A."/>
        </authorList>
    </citation>
    <scope>NUCLEOTIDE SEQUENCE [LARGE SCALE GENOMIC DNA]</scope>
    <source>
        <strain evidence="1">LPU83</strain>
        <plasmid evidence="1">pLPU83d</plasmid>
    </source>
</reference>
<keyword evidence="1" id="KW-0614">Plasmid</keyword>
<sequence length="68" mass="7455">MSKHLFRYQVPKADHGFYSVVDVATGVPAEVGATSIQLTQFEAERLLASLRAQAGDWVKSEELPIASH</sequence>
<organism evidence="1 2">
    <name type="scientific">Rhizobium favelukesii</name>
    <dbReference type="NCBI Taxonomy" id="348824"/>
    <lineage>
        <taxon>Bacteria</taxon>
        <taxon>Pseudomonadati</taxon>
        <taxon>Pseudomonadota</taxon>
        <taxon>Alphaproteobacteria</taxon>
        <taxon>Hyphomicrobiales</taxon>
        <taxon>Rhizobiaceae</taxon>
        <taxon>Rhizobium/Agrobacterium group</taxon>
        <taxon>Rhizobium</taxon>
    </lineage>
</organism>
<dbReference type="AlphaFoldDB" id="W6SA48"/>
<dbReference type="Proteomes" id="UP000019443">
    <property type="component" value="Plasmid pLPU83d"/>
</dbReference>
<dbReference type="KEGG" id="rhl:LPU83_pLPU83d_1631"/>
<proteinExistence type="predicted"/>
<gene>
    <name evidence="1" type="ORF">LPU83_pLPU83d_1631</name>
</gene>
<protein>
    <submittedName>
        <fullName evidence="1">Uncharacterized protein</fullName>
    </submittedName>
</protein>